<dbReference type="SMART" id="SM00091">
    <property type="entry name" value="PAS"/>
    <property type="match status" value="2"/>
</dbReference>
<dbReference type="InterPro" id="IPR001633">
    <property type="entry name" value="EAL_dom"/>
</dbReference>
<keyword evidence="1" id="KW-0175">Coiled coil</keyword>
<dbReference type="Gene3D" id="3.30.70.270">
    <property type="match status" value="1"/>
</dbReference>
<dbReference type="PROSITE" id="PS50883">
    <property type="entry name" value="EAL"/>
    <property type="match status" value="1"/>
</dbReference>
<dbReference type="NCBIfam" id="TIGR00229">
    <property type="entry name" value="sensory_box"/>
    <property type="match status" value="2"/>
</dbReference>
<dbReference type="InterPro" id="IPR001610">
    <property type="entry name" value="PAC"/>
</dbReference>
<dbReference type="PROSITE" id="PS50113">
    <property type="entry name" value="PAC"/>
    <property type="match status" value="1"/>
</dbReference>
<feature type="domain" description="PAC" evidence="3">
    <location>
        <begin position="262"/>
        <end position="314"/>
    </location>
</feature>
<dbReference type="PROSITE" id="PS50887">
    <property type="entry name" value="GGDEF"/>
    <property type="match status" value="1"/>
</dbReference>
<dbReference type="CDD" id="cd00130">
    <property type="entry name" value="PAS"/>
    <property type="match status" value="2"/>
</dbReference>
<keyword evidence="7" id="KW-1185">Reference proteome</keyword>
<evidence type="ECO:0000259" key="5">
    <source>
        <dbReference type="PROSITE" id="PS50887"/>
    </source>
</evidence>
<protein>
    <submittedName>
        <fullName evidence="6">Diguanylate cyclase (GGDEF)-like protein/PAS domain S-box-containing protein</fullName>
    </submittedName>
</protein>
<dbReference type="PROSITE" id="PS50112">
    <property type="entry name" value="PAS"/>
    <property type="match status" value="2"/>
</dbReference>
<feature type="domain" description="PAS" evidence="2">
    <location>
        <begin position="66"/>
        <end position="136"/>
    </location>
</feature>
<comment type="caution">
    <text evidence="6">The sequence shown here is derived from an EMBL/GenBank/DDBJ whole genome shotgun (WGS) entry which is preliminary data.</text>
</comment>
<dbReference type="NCBIfam" id="TIGR00254">
    <property type="entry name" value="GGDEF"/>
    <property type="match status" value="1"/>
</dbReference>
<dbReference type="Pfam" id="PF00563">
    <property type="entry name" value="EAL"/>
    <property type="match status" value="1"/>
</dbReference>
<dbReference type="Pfam" id="PF13426">
    <property type="entry name" value="PAS_9"/>
    <property type="match status" value="2"/>
</dbReference>
<dbReference type="PANTHER" id="PTHR44757">
    <property type="entry name" value="DIGUANYLATE CYCLASE DGCP"/>
    <property type="match status" value="1"/>
</dbReference>
<dbReference type="RefSeq" id="WP_183632614.1">
    <property type="nucleotide sequence ID" value="NZ_BAABLE010000011.1"/>
</dbReference>
<dbReference type="GO" id="GO:0003824">
    <property type="term" value="F:catalytic activity"/>
    <property type="evidence" value="ECO:0007669"/>
    <property type="project" value="UniProtKB-ARBA"/>
</dbReference>
<sequence length="752" mass="83187">MVTGNVGRNAVELRQEAERKLAARRLLLPDDEPSSLRLVHELQVHQIELEMQNEELVHVQSELEHALKRYEQLYENAPVGYLTLSADGIIGALNLTAATMFGAERAVLVGRRFDALVSDGDLPLWRAAMASMLRKECGGRQHVDLALRQSDGELIHAQVDFVRIAGQAPDAAILVTLTDIGERKRAEARMRLSASVFAHSYDGIMIVDLEGRIVDTNPAFTRITGYTRDEVVGQNPRILASGRHGTDFYAGMWASLHERDFWQGEIWNRRKTGETYAEKLAISAIRDDEGKLQQYVGISSDITSSKLHEAELDRIAHFDSLTGVPNRRLLADRLERAIAHARRAGKLLAVCYLDLDGFKPVNDLHGHAVGDELLVEITRRLQGQLRGDDTIARIGGDEFAILINDLSEANEVEVALERLLCAVATPVLVQGQELAVSASIGVTLYPTDDVDAEPLLRHADHAMYQAKEAGKNRFFLFDPDRDRKAQTHRLQLMRLREALNENEFVLHYQPKVDLVSGEVVGAEALIRWQHPERGLLMPGEFLASLAGSELQRGVGEWVIDSVLAQIVSWNAEGLALTASANVSAEHLLQPDFADRMQAALARHPAVDPRSLELEILESAALSDMNQAARVLERCRSMGLRVALDDFGTGYSSLTYFRTLPIDVLKIDRSFVCNMLGDKDDRGIVEIVVRLAEAFHCGVVAEGVETQAHGELLVGLGCRVAQGYGIARPMPPEELPSWVRAWQAAATRFLPGG</sequence>
<dbReference type="SMART" id="SM00086">
    <property type="entry name" value="PAC"/>
    <property type="match status" value="2"/>
</dbReference>
<dbReference type="InterPro" id="IPR000014">
    <property type="entry name" value="PAS"/>
</dbReference>
<dbReference type="PANTHER" id="PTHR44757:SF2">
    <property type="entry name" value="BIOFILM ARCHITECTURE MAINTENANCE PROTEIN MBAA"/>
    <property type="match status" value="1"/>
</dbReference>
<evidence type="ECO:0000256" key="1">
    <source>
        <dbReference type="SAM" id="Coils"/>
    </source>
</evidence>
<organism evidence="6 7">
    <name type="scientific">Niveibacterium umoris</name>
    <dbReference type="NCBI Taxonomy" id="1193620"/>
    <lineage>
        <taxon>Bacteria</taxon>
        <taxon>Pseudomonadati</taxon>
        <taxon>Pseudomonadota</taxon>
        <taxon>Betaproteobacteria</taxon>
        <taxon>Rhodocyclales</taxon>
        <taxon>Rhodocyclaceae</taxon>
        <taxon>Niveibacterium</taxon>
    </lineage>
</organism>
<evidence type="ECO:0000313" key="7">
    <source>
        <dbReference type="Proteomes" id="UP000561045"/>
    </source>
</evidence>
<dbReference type="FunFam" id="3.30.70.270:FF:000001">
    <property type="entry name" value="Diguanylate cyclase domain protein"/>
    <property type="match status" value="1"/>
</dbReference>
<dbReference type="SMART" id="SM00052">
    <property type="entry name" value="EAL"/>
    <property type="match status" value="1"/>
</dbReference>
<feature type="domain" description="GGDEF" evidence="5">
    <location>
        <begin position="346"/>
        <end position="479"/>
    </location>
</feature>
<dbReference type="Pfam" id="PF00990">
    <property type="entry name" value="GGDEF"/>
    <property type="match status" value="1"/>
</dbReference>
<feature type="domain" description="PAS" evidence="2">
    <location>
        <begin position="186"/>
        <end position="235"/>
    </location>
</feature>
<evidence type="ECO:0000259" key="3">
    <source>
        <dbReference type="PROSITE" id="PS50113"/>
    </source>
</evidence>
<evidence type="ECO:0000313" key="6">
    <source>
        <dbReference type="EMBL" id="MBB4011728.1"/>
    </source>
</evidence>
<dbReference type="CDD" id="cd01948">
    <property type="entry name" value="EAL"/>
    <property type="match status" value="1"/>
</dbReference>
<accession>A0A840BJF3</accession>
<reference evidence="6 7" key="1">
    <citation type="submission" date="2020-08" db="EMBL/GenBank/DDBJ databases">
        <title>Genomic Encyclopedia of Type Strains, Phase IV (KMG-IV): sequencing the most valuable type-strain genomes for metagenomic binning, comparative biology and taxonomic classification.</title>
        <authorList>
            <person name="Goeker M."/>
        </authorList>
    </citation>
    <scope>NUCLEOTIDE SEQUENCE [LARGE SCALE GENOMIC DNA]</scope>
    <source>
        <strain evidence="6 7">DSM 106739</strain>
    </source>
</reference>
<feature type="coiled-coil region" evidence="1">
    <location>
        <begin position="42"/>
        <end position="76"/>
    </location>
</feature>
<dbReference type="InterPro" id="IPR000160">
    <property type="entry name" value="GGDEF_dom"/>
</dbReference>
<dbReference type="Gene3D" id="3.30.450.20">
    <property type="entry name" value="PAS domain"/>
    <property type="match status" value="2"/>
</dbReference>
<dbReference type="SUPFAM" id="SSF55073">
    <property type="entry name" value="Nucleotide cyclase"/>
    <property type="match status" value="1"/>
</dbReference>
<dbReference type="SUPFAM" id="SSF141868">
    <property type="entry name" value="EAL domain-like"/>
    <property type="match status" value="1"/>
</dbReference>
<proteinExistence type="predicted"/>
<dbReference type="InterPro" id="IPR052155">
    <property type="entry name" value="Biofilm_reg_signaling"/>
</dbReference>
<evidence type="ECO:0000259" key="2">
    <source>
        <dbReference type="PROSITE" id="PS50112"/>
    </source>
</evidence>
<dbReference type="Proteomes" id="UP000561045">
    <property type="component" value="Unassembled WGS sequence"/>
</dbReference>
<feature type="domain" description="EAL" evidence="4">
    <location>
        <begin position="488"/>
        <end position="742"/>
    </location>
</feature>
<dbReference type="SMART" id="SM00267">
    <property type="entry name" value="GGDEF"/>
    <property type="match status" value="1"/>
</dbReference>
<gene>
    <name evidence="6" type="ORF">GGR36_001036</name>
</gene>
<dbReference type="CDD" id="cd01949">
    <property type="entry name" value="GGDEF"/>
    <property type="match status" value="1"/>
</dbReference>
<dbReference type="InterPro" id="IPR035919">
    <property type="entry name" value="EAL_sf"/>
</dbReference>
<evidence type="ECO:0000259" key="4">
    <source>
        <dbReference type="PROSITE" id="PS50883"/>
    </source>
</evidence>
<dbReference type="InterPro" id="IPR000700">
    <property type="entry name" value="PAS-assoc_C"/>
</dbReference>
<dbReference type="AlphaFoldDB" id="A0A840BJF3"/>
<dbReference type="Gene3D" id="3.20.20.450">
    <property type="entry name" value="EAL domain"/>
    <property type="match status" value="1"/>
</dbReference>
<dbReference type="InterPro" id="IPR035965">
    <property type="entry name" value="PAS-like_dom_sf"/>
</dbReference>
<dbReference type="InterPro" id="IPR029787">
    <property type="entry name" value="Nucleotide_cyclase"/>
</dbReference>
<dbReference type="SUPFAM" id="SSF55785">
    <property type="entry name" value="PYP-like sensor domain (PAS domain)"/>
    <property type="match status" value="2"/>
</dbReference>
<name>A0A840BJF3_9RHOO</name>
<dbReference type="EMBL" id="JACIET010000001">
    <property type="protein sequence ID" value="MBB4011728.1"/>
    <property type="molecule type" value="Genomic_DNA"/>
</dbReference>
<dbReference type="InterPro" id="IPR043128">
    <property type="entry name" value="Rev_trsase/Diguanyl_cyclase"/>
</dbReference>